<comment type="caution">
    <text evidence="1">The sequence shown here is derived from an EMBL/GenBank/DDBJ whole genome shotgun (WGS) entry which is preliminary data.</text>
</comment>
<reference evidence="1" key="1">
    <citation type="journal article" date="2014" name="Front. Microbiol.">
        <title>High frequency of phylogenetically diverse reductive dehalogenase-homologous genes in deep subseafloor sedimentary metagenomes.</title>
        <authorList>
            <person name="Kawai M."/>
            <person name="Futagami T."/>
            <person name="Toyoda A."/>
            <person name="Takaki Y."/>
            <person name="Nishi S."/>
            <person name="Hori S."/>
            <person name="Arai W."/>
            <person name="Tsubouchi T."/>
            <person name="Morono Y."/>
            <person name="Uchiyama I."/>
            <person name="Ito T."/>
            <person name="Fujiyama A."/>
            <person name="Inagaki F."/>
            <person name="Takami H."/>
        </authorList>
    </citation>
    <scope>NUCLEOTIDE SEQUENCE</scope>
    <source>
        <strain evidence="1">Expedition CK06-06</strain>
    </source>
</reference>
<proteinExistence type="predicted"/>
<name>X1B543_9ZZZZ</name>
<organism evidence="1">
    <name type="scientific">marine sediment metagenome</name>
    <dbReference type="NCBI Taxonomy" id="412755"/>
    <lineage>
        <taxon>unclassified sequences</taxon>
        <taxon>metagenomes</taxon>
        <taxon>ecological metagenomes</taxon>
    </lineage>
</organism>
<protein>
    <submittedName>
        <fullName evidence="1">Uncharacterized protein</fullName>
    </submittedName>
</protein>
<accession>X1B543</accession>
<evidence type="ECO:0000313" key="1">
    <source>
        <dbReference type="EMBL" id="GAG76412.1"/>
    </source>
</evidence>
<gene>
    <name evidence="1" type="ORF">S01H4_29098</name>
</gene>
<sequence>HYSTEKFACIEVQKFFEELGVASEFLEDDPSFEDYG</sequence>
<dbReference type="EMBL" id="BART01014696">
    <property type="protein sequence ID" value="GAG76412.1"/>
    <property type="molecule type" value="Genomic_DNA"/>
</dbReference>
<feature type="non-terminal residue" evidence="1">
    <location>
        <position position="1"/>
    </location>
</feature>
<dbReference type="AlphaFoldDB" id="X1B543"/>